<dbReference type="AlphaFoldDB" id="A0A149U8F2"/>
<dbReference type="EMBL" id="LHZT01000045">
    <property type="protein sequence ID" value="KXV61670.1"/>
    <property type="molecule type" value="Genomic_DNA"/>
</dbReference>
<dbReference type="Proteomes" id="UP000075411">
    <property type="component" value="Unassembled WGS sequence"/>
</dbReference>
<name>A0A149U8F2_9PROT</name>
<sequence length="109" mass="12420">IIDAPLYSKNTDTIVVRCIWNDDLDSGRFISKRTAIGLMLDHEIPHWHRSEVAETWERMSGYLLGHPHGARSSLFVSQETGMAMKKVWTVLSESGVFGPFLENTMRKQS</sequence>
<accession>A0A149U8F2</accession>
<evidence type="ECO:0000313" key="2">
    <source>
        <dbReference type="Proteomes" id="UP000075411"/>
    </source>
</evidence>
<organism evidence="1 2">
    <name type="scientific">Acetobacter tropicalis</name>
    <dbReference type="NCBI Taxonomy" id="104102"/>
    <lineage>
        <taxon>Bacteria</taxon>
        <taxon>Pseudomonadati</taxon>
        <taxon>Pseudomonadota</taxon>
        <taxon>Alphaproteobacteria</taxon>
        <taxon>Acetobacterales</taxon>
        <taxon>Acetobacteraceae</taxon>
        <taxon>Acetobacter</taxon>
    </lineage>
</organism>
<protein>
    <submittedName>
        <fullName evidence="1">Uncharacterized protein</fullName>
    </submittedName>
</protein>
<proteinExistence type="predicted"/>
<comment type="caution">
    <text evidence="1">The sequence shown here is derived from an EMBL/GenBank/DDBJ whole genome shotgun (WGS) entry which is preliminary data.</text>
</comment>
<feature type="non-terminal residue" evidence="1">
    <location>
        <position position="1"/>
    </location>
</feature>
<dbReference type="PATRIC" id="fig|104102.12.peg.3399"/>
<reference evidence="1 2" key="1">
    <citation type="submission" date="2015-06" db="EMBL/GenBank/DDBJ databases">
        <title>Improved classification and identification of acetic acid bacteria using matrix-assisted laser desorption/ionization time-of-flight mass spectrometry; Gluconobacter nephelii and Gluconobacter uchimurae are later heterotypic synonyms of Gluconobacter japonicus and Gluconobacter oxydans, respectively.</title>
        <authorList>
            <person name="Li L."/>
            <person name="Cleenwerck I."/>
            <person name="De Vuyst L."/>
            <person name="Vandamme P."/>
        </authorList>
    </citation>
    <scope>NUCLEOTIDE SEQUENCE [LARGE SCALE GENOMIC DNA]</scope>
    <source>
        <strain evidence="1 2">LMG 1663</strain>
    </source>
</reference>
<gene>
    <name evidence="1" type="ORF">AD947_00360</name>
</gene>
<evidence type="ECO:0000313" key="1">
    <source>
        <dbReference type="EMBL" id="KXV61670.1"/>
    </source>
</evidence>